<organism evidence="7 8">
    <name type="scientific">Actinomadura graeca</name>
    <dbReference type="NCBI Taxonomy" id="2750812"/>
    <lineage>
        <taxon>Bacteria</taxon>
        <taxon>Bacillati</taxon>
        <taxon>Actinomycetota</taxon>
        <taxon>Actinomycetes</taxon>
        <taxon>Streptosporangiales</taxon>
        <taxon>Thermomonosporaceae</taxon>
        <taxon>Actinomadura</taxon>
    </lineage>
</organism>
<feature type="DNA-binding region" description="H-T-H motif" evidence="4">
    <location>
        <begin position="34"/>
        <end position="53"/>
    </location>
</feature>
<dbReference type="Pfam" id="PF21597">
    <property type="entry name" value="TetR_C_43"/>
    <property type="match status" value="1"/>
</dbReference>
<feature type="domain" description="HTH tetR-type" evidence="6">
    <location>
        <begin position="12"/>
        <end position="71"/>
    </location>
</feature>
<evidence type="ECO:0000313" key="8">
    <source>
        <dbReference type="Proteomes" id="UP001049518"/>
    </source>
</evidence>
<dbReference type="InterPro" id="IPR009057">
    <property type="entry name" value="Homeodomain-like_sf"/>
</dbReference>
<dbReference type="Pfam" id="PF00440">
    <property type="entry name" value="TetR_N"/>
    <property type="match status" value="1"/>
</dbReference>
<protein>
    <submittedName>
        <fullName evidence="7">TetR/AcrR family transcriptional regulator</fullName>
    </submittedName>
</protein>
<evidence type="ECO:0000313" key="7">
    <source>
        <dbReference type="EMBL" id="QXJ20881.1"/>
    </source>
</evidence>
<keyword evidence="1" id="KW-0805">Transcription regulation</keyword>
<evidence type="ECO:0000256" key="1">
    <source>
        <dbReference type="ARBA" id="ARBA00023015"/>
    </source>
</evidence>
<dbReference type="RefSeq" id="WP_231333999.1">
    <property type="nucleotide sequence ID" value="NZ_CP059572.1"/>
</dbReference>
<keyword evidence="8" id="KW-1185">Reference proteome</keyword>
<evidence type="ECO:0000256" key="5">
    <source>
        <dbReference type="SAM" id="MobiDB-lite"/>
    </source>
</evidence>
<evidence type="ECO:0000256" key="4">
    <source>
        <dbReference type="PROSITE-ProRule" id="PRU00335"/>
    </source>
</evidence>
<reference evidence="7" key="1">
    <citation type="submission" date="2020-07" db="EMBL/GenBank/DDBJ databases">
        <authorList>
            <person name="Tarantini F.S."/>
            <person name="Hong K.W."/>
            <person name="Chan K.G."/>
        </authorList>
    </citation>
    <scope>NUCLEOTIDE SEQUENCE</scope>
    <source>
        <strain evidence="7">32-07</strain>
    </source>
</reference>
<evidence type="ECO:0000256" key="2">
    <source>
        <dbReference type="ARBA" id="ARBA00023125"/>
    </source>
</evidence>
<keyword evidence="2 4" id="KW-0238">DNA-binding</keyword>
<feature type="region of interest" description="Disordered" evidence="5">
    <location>
        <begin position="209"/>
        <end position="228"/>
    </location>
</feature>
<dbReference type="SUPFAM" id="SSF48498">
    <property type="entry name" value="Tetracyclin repressor-like, C-terminal domain"/>
    <property type="match status" value="1"/>
</dbReference>
<dbReference type="EMBL" id="CP059572">
    <property type="protein sequence ID" value="QXJ20881.1"/>
    <property type="molecule type" value="Genomic_DNA"/>
</dbReference>
<dbReference type="InterPro" id="IPR050109">
    <property type="entry name" value="HTH-type_TetR-like_transc_reg"/>
</dbReference>
<evidence type="ECO:0000259" key="6">
    <source>
        <dbReference type="PROSITE" id="PS50977"/>
    </source>
</evidence>
<dbReference type="PANTHER" id="PTHR30055:SF234">
    <property type="entry name" value="HTH-TYPE TRANSCRIPTIONAL REGULATOR BETI"/>
    <property type="match status" value="1"/>
</dbReference>
<dbReference type="SUPFAM" id="SSF46689">
    <property type="entry name" value="Homeodomain-like"/>
    <property type="match status" value="1"/>
</dbReference>
<dbReference type="InterPro" id="IPR049445">
    <property type="entry name" value="TetR_SbtR-like_C"/>
</dbReference>
<dbReference type="Gene3D" id="1.10.357.10">
    <property type="entry name" value="Tetracycline Repressor, domain 2"/>
    <property type="match status" value="1"/>
</dbReference>
<accession>A0ABX8QQA4</accession>
<keyword evidence="3" id="KW-0804">Transcription</keyword>
<dbReference type="Proteomes" id="UP001049518">
    <property type="component" value="Chromosome"/>
</dbReference>
<dbReference type="InterPro" id="IPR001647">
    <property type="entry name" value="HTH_TetR"/>
</dbReference>
<dbReference type="InterPro" id="IPR036271">
    <property type="entry name" value="Tet_transcr_reg_TetR-rel_C_sf"/>
</dbReference>
<sequence length="228" mass="24640">MPGRSRPRADAARNRDKLVAAGAAVFGRRGLDAPLDEVARRAGVSIGTLYNHFPTRQDLFDAIFPERLAALERVAESAKAAADPWDGFVLFIEGLFAMQAEDRGLNDVLVRRFPTASGVGEACHRGAGYAAEVIDRAKRSGRLRGDFELQDLVTLMWAMSQVIRESVDAAPDAWRRCLAFYLDGLRAEAAHPLPVQALTREQVASVGLPLGQQGRDGGKVGLGEDADS</sequence>
<evidence type="ECO:0000256" key="3">
    <source>
        <dbReference type="ARBA" id="ARBA00023163"/>
    </source>
</evidence>
<proteinExistence type="predicted"/>
<name>A0ABX8QQA4_9ACTN</name>
<dbReference type="PRINTS" id="PR00455">
    <property type="entry name" value="HTHTETR"/>
</dbReference>
<dbReference type="PROSITE" id="PS50977">
    <property type="entry name" value="HTH_TETR_2"/>
    <property type="match status" value="1"/>
</dbReference>
<dbReference type="PANTHER" id="PTHR30055">
    <property type="entry name" value="HTH-TYPE TRANSCRIPTIONAL REGULATOR RUTR"/>
    <property type="match status" value="1"/>
</dbReference>
<gene>
    <name evidence="7" type="ORF">AGRA3207_001671</name>
</gene>